<keyword evidence="1" id="KW-0812">Transmembrane</keyword>
<evidence type="ECO:0000256" key="2">
    <source>
        <dbReference type="SAM" id="SignalP"/>
    </source>
</evidence>
<organism evidence="3 4">
    <name type="scientific">Lentzea jiangxiensis</name>
    <dbReference type="NCBI Taxonomy" id="641025"/>
    <lineage>
        <taxon>Bacteria</taxon>
        <taxon>Bacillati</taxon>
        <taxon>Actinomycetota</taxon>
        <taxon>Actinomycetes</taxon>
        <taxon>Pseudonocardiales</taxon>
        <taxon>Pseudonocardiaceae</taxon>
        <taxon>Lentzea</taxon>
    </lineage>
</organism>
<feature type="signal peptide" evidence="2">
    <location>
        <begin position="1"/>
        <end position="27"/>
    </location>
</feature>
<keyword evidence="4" id="KW-1185">Reference proteome</keyword>
<keyword evidence="2" id="KW-0732">Signal</keyword>
<keyword evidence="1" id="KW-0472">Membrane</keyword>
<feature type="transmembrane region" description="Helical" evidence="1">
    <location>
        <begin position="51"/>
        <end position="68"/>
    </location>
</feature>
<name>A0A1H0MKD2_9PSEU</name>
<evidence type="ECO:0000313" key="4">
    <source>
        <dbReference type="Proteomes" id="UP000199691"/>
    </source>
</evidence>
<sequence length="81" mass="8238">MDTAKRLIAVLVLGSALAGLPAASALADEATPRGTTVITAQDNNGDDDSGNWGLLGLLGLLGLAGLAGRKRHQVTDRTMGR</sequence>
<dbReference type="NCBIfam" id="NF038039">
    <property type="entry name" value="WGxxGxxG-CTERM"/>
    <property type="match status" value="1"/>
</dbReference>
<proteinExistence type="predicted"/>
<dbReference type="NCBIfam" id="NF041742">
    <property type="entry name" value="WGxxGxxG_fam"/>
    <property type="match status" value="1"/>
</dbReference>
<protein>
    <submittedName>
        <fullName evidence="3">LPXTG-motif cell wall anchor domain-containing protein/MYXO-CTERM domain-containing protein</fullName>
    </submittedName>
</protein>
<dbReference type="AlphaFoldDB" id="A0A1H0MKD2"/>
<reference evidence="4" key="1">
    <citation type="submission" date="2016-10" db="EMBL/GenBank/DDBJ databases">
        <authorList>
            <person name="Varghese N."/>
            <person name="Submissions S."/>
        </authorList>
    </citation>
    <scope>NUCLEOTIDE SEQUENCE [LARGE SCALE GENOMIC DNA]</scope>
    <source>
        <strain evidence="4">CGMCC 4.6609</strain>
    </source>
</reference>
<accession>A0A1H0MKD2</accession>
<feature type="chain" id="PRO_5011747637" evidence="2">
    <location>
        <begin position="28"/>
        <end position="81"/>
    </location>
</feature>
<dbReference type="NCBIfam" id="TIGR01167">
    <property type="entry name" value="LPXTG_anchor"/>
    <property type="match status" value="1"/>
</dbReference>
<keyword evidence="1" id="KW-1133">Transmembrane helix</keyword>
<dbReference type="EMBL" id="FNIX01000004">
    <property type="protein sequence ID" value="SDO80928.1"/>
    <property type="molecule type" value="Genomic_DNA"/>
</dbReference>
<dbReference type="RefSeq" id="WP_090097289.1">
    <property type="nucleotide sequence ID" value="NZ_FNIX01000004.1"/>
</dbReference>
<evidence type="ECO:0000256" key="1">
    <source>
        <dbReference type="SAM" id="Phobius"/>
    </source>
</evidence>
<gene>
    <name evidence="3" type="ORF">SAMN05421507_10427</name>
</gene>
<dbReference type="Proteomes" id="UP000199691">
    <property type="component" value="Unassembled WGS sequence"/>
</dbReference>
<evidence type="ECO:0000313" key="3">
    <source>
        <dbReference type="EMBL" id="SDO80928.1"/>
    </source>
</evidence>